<dbReference type="Proteomes" id="UP000324222">
    <property type="component" value="Unassembled WGS sequence"/>
</dbReference>
<gene>
    <name evidence="1" type="ORF">E2C01_031372</name>
</gene>
<evidence type="ECO:0000313" key="2">
    <source>
        <dbReference type="Proteomes" id="UP000324222"/>
    </source>
</evidence>
<dbReference type="EMBL" id="VSRR010003913">
    <property type="protein sequence ID" value="MPC37877.1"/>
    <property type="molecule type" value="Genomic_DNA"/>
</dbReference>
<evidence type="ECO:0000313" key="1">
    <source>
        <dbReference type="EMBL" id="MPC37877.1"/>
    </source>
</evidence>
<comment type="caution">
    <text evidence="1">The sequence shown here is derived from an EMBL/GenBank/DDBJ whole genome shotgun (WGS) entry which is preliminary data.</text>
</comment>
<protein>
    <submittedName>
        <fullName evidence="1">Uncharacterized protein</fullName>
    </submittedName>
</protein>
<dbReference type="AlphaFoldDB" id="A0A5B7EXI0"/>
<organism evidence="1 2">
    <name type="scientific">Portunus trituberculatus</name>
    <name type="common">Swimming crab</name>
    <name type="synonym">Neptunus trituberculatus</name>
    <dbReference type="NCBI Taxonomy" id="210409"/>
    <lineage>
        <taxon>Eukaryota</taxon>
        <taxon>Metazoa</taxon>
        <taxon>Ecdysozoa</taxon>
        <taxon>Arthropoda</taxon>
        <taxon>Crustacea</taxon>
        <taxon>Multicrustacea</taxon>
        <taxon>Malacostraca</taxon>
        <taxon>Eumalacostraca</taxon>
        <taxon>Eucarida</taxon>
        <taxon>Decapoda</taxon>
        <taxon>Pleocyemata</taxon>
        <taxon>Brachyura</taxon>
        <taxon>Eubrachyura</taxon>
        <taxon>Portunoidea</taxon>
        <taxon>Portunidae</taxon>
        <taxon>Portuninae</taxon>
        <taxon>Portunus</taxon>
    </lineage>
</organism>
<name>A0A5B7EXI0_PORTR</name>
<sequence>MVLGVRTVETFNRITTSPLGLTRVSQTKFNEWAIVWNNTKFLGHEVRAVRNCVSGGGGGNVAAWCQAVQPTITSPHAAFIILLHLCASVWGCGGEAGRHAGYSRKEATDPVDPGKRGIDRERWKALSSIQDQVSYARVCGHDFVKLVGEGVVRRVVIAVSTEGRAAQQSFQQESERKPPSLLPIAPVGTLEEYGKRYQASNH</sequence>
<proteinExistence type="predicted"/>
<keyword evidence="2" id="KW-1185">Reference proteome</keyword>
<accession>A0A5B7EXI0</accession>
<reference evidence="1 2" key="1">
    <citation type="submission" date="2019-05" db="EMBL/GenBank/DDBJ databases">
        <title>Another draft genome of Portunus trituberculatus and its Hox gene families provides insights of decapod evolution.</title>
        <authorList>
            <person name="Jeong J.-H."/>
            <person name="Song I."/>
            <person name="Kim S."/>
            <person name="Choi T."/>
            <person name="Kim D."/>
            <person name="Ryu S."/>
            <person name="Kim W."/>
        </authorList>
    </citation>
    <scope>NUCLEOTIDE SEQUENCE [LARGE SCALE GENOMIC DNA]</scope>
    <source>
        <tissue evidence="1">Muscle</tissue>
    </source>
</reference>